<evidence type="ECO:0000256" key="7">
    <source>
        <dbReference type="ARBA" id="ARBA00023242"/>
    </source>
</evidence>
<dbReference type="GO" id="GO:0003700">
    <property type="term" value="F:DNA-binding transcription factor activity"/>
    <property type="evidence" value="ECO:0007669"/>
    <property type="project" value="InterPro"/>
</dbReference>
<evidence type="ECO:0000313" key="11">
    <source>
        <dbReference type="EMBL" id="TYG67831.1"/>
    </source>
</evidence>
<dbReference type="Gene3D" id="3.30.730.10">
    <property type="entry name" value="AP2/ERF domain"/>
    <property type="match status" value="2"/>
</dbReference>
<dbReference type="GO" id="GO:0003677">
    <property type="term" value="F:DNA binding"/>
    <property type="evidence" value="ECO:0007669"/>
    <property type="project" value="UniProtKB-KW"/>
</dbReference>
<keyword evidence="2" id="KW-0677">Repeat</keyword>
<keyword evidence="5" id="KW-0010">Activator</keyword>
<comment type="subcellular location">
    <subcellularLocation>
        <location evidence="1">Nucleus</location>
    </subcellularLocation>
</comment>
<dbReference type="PROSITE" id="PS51032">
    <property type="entry name" value="AP2_ERF"/>
    <property type="match status" value="2"/>
</dbReference>
<feature type="compositionally biased region" description="Polar residues" evidence="9">
    <location>
        <begin position="133"/>
        <end position="143"/>
    </location>
</feature>
<protein>
    <recommendedName>
        <fullName evidence="10">AP2/ERF domain-containing protein</fullName>
    </recommendedName>
</protein>
<dbReference type="PANTHER" id="PTHR32467">
    <property type="entry name" value="AP2-LIKE ETHYLENE-RESPONSIVE TRANSCRIPTION FACTOR"/>
    <property type="match status" value="1"/>
</dbReference>
<evidence type="ECO:0000256" key="6">
    <source>
        <dbReference type="ARBA" id="ARBA00023163"/>
    </source>
</evidence>
<dbReference type="Proteomes" id="UP000323506">
    <property type="component" value="Chromosome D05"/>
</dbReference>
<dbReference type="SUPFAM" id="SSF54171">
    <property type="entry name" value="DNA-binding domain"/>
    <property type="match status" value="2"/>
</dbReference>
<dbReference type="InterPro" id="IPR016177">
    <property type="entry name" value="DNA-bd_dom_sf"/>
</dbReference>
<feature type="domain" description="AP2/ERF" evidence="10">
    <location>
        <begin position="156"/>
        <end position="212"/>
    </location>
</feature>
<evidence type="ECO:0000259" key="10">
    <source>
        <dbReference type="PROSITE" id="PS51032"/>
    </source>
</evidence>
<feature type="region of interest" description="Disordered" evidence="9">
    <location>
        <begin position="130"/>
        <end position="157"/>
    </location>
</feature>
<dbReference type="PRINTS" id="PR00367">
    <property type="entry name" value="ETHRSPELEMNT"/>
</dbReference>
<sequence>MLDLNLNVASTESTQDAACATLVTNKLNEYCGNQMDESETSNSSIVNDDDESCSTRANGDAFTLSFDILKVGSGETEYGNDDAPVVVTKELFPVKRVGEDFRSPEGQSSGSSNYNKWIDLSFERKEVADPRVMQQQQPSQTTVKKSRRGPRSRSSQYRGVTFYRRTGRWESHIWDCGKQVYLGGFDTAHSAARAYDRAAIKFRGVDADINFSLSDYEDDMKQMKNLTKEEFVHILRRQSTGFSRGSSKYRGVTLHKCGRWEARMGQFLGKKYIYLGLFDSEVEAARAYDKAAIKCNGREAVTNFELSSYEGDIILDTSNEGNTHNLDLNLGRSPPVGNGSVENEEHPHFHSGTFDINGGKSLRERAMVRRVDIGPPQGPPNWTCQMRSQVRATATPLFSTAASSGFSYLATTPAAAKLINQMTQNLCFTSSAATATNTAEINFQMQPPP</sequence>
<keyword evidence="6" id="KW-0804">Transcription</keyword>
<keyword evidence="12" id="KW-1185">Reference proteome</keyword>
<dbReference type="FunFam" id="3.30.730.10:FF:000002">
    <property type="entry name" value="AP2-like ethylene-responsive transcription factor"/>
    <property type="match status" value="1"/>
</dbReference>
<evidence type="ECO:0000256" key="5">
    <source>
        <dbReference type="ARBA" id="ARBA00023159"/>
    </source>
</evidence>
<evidence type="ECO:0000256" key="2">
    <source>
        <dbReference type="ARBA" id="ARBA00022737"/>
    </source>
</evidence>
<evidence type="ECO:0000256" key="9">
    <source>
        <dbReference type="SAM" id="MobiDB-lite"/>
    </source>
</evidence>
<feature type="domain" description="AP2/ERF" evidence="10">
    <location>
        <begin position="248"/>
        <end position="305"/>
    </location>
</feature>
<proteinExistence type="inferred from homology"/>
<dbReference type="AlphaFoldDB" id="A0A5D2CE69"/>
<evidence type="ECO:0000256" key="3">
    <source>
        <dbReference type="ARBA" id="ARBA00023015"/>
    </source>
</evidence>
<dbReference type="EMBL" id="CM017705">
    <property type="protein sequence ID" value="TYG67831.1"/>
    <property type="molecule type" value="Genomic_DNA"/>
</dbReference>
<dbReference type="SMART" id="SM00380">
    <property type="entry name" value="AP2"/>
    <property type="match status" value="2"/>
</dbReference>
<evidence type="ECO:0000256" key="8">
    <source>
        <dbReference type="ARBA" id="ARBA00037973"/>
    </source>
</evidence>
<name>A0A5D2CE69_GOSDA</name>
<accession>A0A5D2CE69</accession>
<keyword evidence="3" id="KW-0805">Transcription regulation</keyword>
<keyword evidence="4" id="KW-0238">DNA-binding</keyword>
<evidence type="ECO:0000313" key="12">
    <source>
        <dbReference type="Proteomes" id="UP000323506"/>
    </source>
</evidence>
<evidence type="ECO:0000256" key="1">
    <source>
        <dbReference type="ARBA" id="ARBA00004123"/>
    </source>
</evidence>
<dbReference type="InterPro" id="IPR001471">
    <property type="entry name" value="AP2/ERF_dom"/>
</dbReference>
<reference evidence="11 12" key="1">
    <citation type="submission" date="2019-06" db="EMBL/GenBank/DDBJ databases">
        <title>WGS assembly of Gossypium darwinii.</title>
        <authorList>
            <person name="Chen Z.J."/>
            <person name="Sreedasyam A."/>
            <person name="Ando A."/>
            <person name="Song Q."/>
            <person name="De L."/>
            <person name="Hulse-Kemp A."/>
            <person name="Ding M."/>
            <person name="Ye W."/>
            <person name="Kirkbride R."/>
            <person name="Jenkins J."/>
            <person name="Plott C."/>
            <person name="Lovell J."/>
            <person name="Lin Y.-M."/>
            <person name="Vaughn R."/>
            <person name="Liu B."/>
            <person name="Li W."/>
            <person name="Simpson S."/>
            <person name="Scheffler B."/>
            <person name="Saski C."/>
            <person name="Grover C."/>
            <person name="Hu G."/>
            <person name="Conover J."/>
            <person name="Carlson J."/>
            <person name="Shu S."/>
            <person name="Boston L."/>
            <person name="Williams M."/>
            <person name="Peterson D."/>
            <person name="Mcgee K."/>
            <person name="Jones D."/>
            <person name="Wendel J."/>
            <person name="Stelly D."/>
            <person name="Grimwood J."/>
            <person name="Schmutz J."/>
        </authorList>
    </citation>
    <scope>NUCLEOTIDE SEQUENCE [LARGE SCALE GENOMIC DNA]</scope>
    <source>
        <strain evidence="11">1808015.09</strain>
    </source>
</reference>
<dbReference type="GO" id="GO:0005634">
    <property type="term" value="C:nucleus"/>
    <property type="evidence" value="ECO:0007669"/>
    <property type="project" value="UniProtKB-SubCell"/>
</dbReference>
<keyword evidence="7" id="KW-0539">Nucleus</keyword>
<dbReference type="FunFam" id="3.30.730.10:FF:000004">
    <property type="entry name" value="AP2-like ethylene-responsive transcription factor"/>
    <property type="match status" value="1"/>
</dbReference>
<organism evidence="11 12">
    <name type="scientific">Gossypium darwinii</name>
    <name type="common">Darwin's cotton</name>
    <name type="synonym">Gossypium barbadense var. darwinii</name>
    <dbReference type="NCBI Taxonomy" id="34276"/>
    <lineage>
        <taxon>Eukaryota</taxon>
        <taxon>Viridiplantae</taxon>
        <taxon>Streptophyta</taxon>
        <taxon>Embryophyta</taxon>
        <taxon>Tracheophyta</taxon>
        <taxon>Spermatophyta</taxon>
        <taxon>Magnoliopsida</taxon>
        <taxon>eudicotyledons</taxon>
        <taxon>Gunneridae</taxon>
        <taxon>Pentapetalae</taxon>
        <taxon>rosids</taxon>
        <taxon>malvids</taxon>
        <taxon>Malvales</taxon>
        <taxon>Malvaceae</taxon>
        <taxon>Malvoideae</taxon>
        <taxon>Gossypium</taxon>
    </lineage>
</organism>
<evidence type="ECO:0000256" key="4">
    <source>
        <dbReference type="ARBA" id="ARBA00023125"/>
    </source>
</evidence>
<comment type="similarity">
    <text evidence="8">Belongs to the AP2/ERF transcription factor family. AP2 subfamily.</text>
</comment>
<dbReference type="PANTHER" id="PTHR32467:SF118">
    <property type="entry name" value="ETHYLENE-RESPONSIVE TRANSCRIPTION FACTOR RAP2-7"/>
    <property type="match status" value="1"/>
</dbReference>
<dbReference type="InterPro" id="IPR036955">
    <property type="entry name" value="AP2/ERF_dom_sf"/>
</dbReference>
<dbReference type="CDD" id="cd00018">
    <property type="entry name" value="AP2"/>
    <property type="match status" value="2"/>
</dbReference>
<dbReference type="Pfam" id="PF00847">
    <property type="entry name" value="AP2"/>
    <property type="match status" value="2"/>
</dbReference>
<gene>
    <name evidence="11" type="ORF">ES288_D05G106800v1</name>
</gene>